<evidence type="ECO:0000313" key="2">
    <source>
        <dbReference type="EMBL" id="EOQ97992.1"/>
    </source>
</evidence>
<dbReference type="EMBL" id="AOGZ02000008">
    <property type="protein sequence ID" value="EOQ97992.1"/>
    <property type="molecule type" value="Genomic_DNA"/>
</dbReference>
<dbReference type="AlphaFoldDB" id="R9A7A4"/>
<evidence type="ECO:0000313" key="3">
    <source>
        <dbReference type="Proteomes" id="UP000013984"/>
    </source>
</evidence>
<keyword evidence="1" id="KW-0812">Transmembrane</keyword>
<evidence type="ECO:0000256" key="1">
    <source>
        <dbReference type="SAM" id="Phobius"/>
    </source>
</evidence>
<feature type="transmembrane region" description="Helical" evidence="1">
    <location>
        <begin position="20"/>
        <end position="39"/>
    </location>
</feature>
<keyword evidence="1" id="KW-1133">Transmembrane helix</keyword>
<keyword evidence="3" id="KW-1185">Reference proteome</keyword>
<name>R9A7A4_9LEPT</name>
<dbReference type="STRING" id="1218599.LEP1GSC195_0946"/>
<dbReference type="Proteomes" id="UP000013984">
    <property type="component" value="Unassembled WGS sequence"/>
</dbReference>
<organism evidence="2 3">
    <name type="scientific">Leptospira wolbachii serovar Codice str. CDC</name>
    <dbReference type="NCBI Taxonomy" id="1218599"/>
    <lineage>
        <taxon>Bacteria</taxon>
        <taxon>Pseudomonadati</taxon>
        <taxon>Spirochaetota</taxon>
        <taxon>Spirochaetia</taxon>
        <taxon>Leptospirales</taxon>
        <taxon>Leptospiraceae</taxon>
        <taxon>Leptospira</taxon>
    </lineage>
</organism>
<accession>R9A7A4</accession>
<keyword evidence="1" id="KW-0472">Membrane</keyword>
<comment type="caution">
    <text evidence="2">The sequence shown here is derived from an EMBL/GenBank/DDBJ whole genome shotgun (WGS) entry which is preliminary data.</text>
</comment>
<sequence>MVPPFSFNWNESHRSVLYQLNGWLVATAFVAGQICFEIWI</sequence>
<protein>
    <submittedName>
        <fullName evidence="2">Uncharacterized protein</fullName>
    </submittedName>
</protein>
<reference evidence="2" key="1">
    <citation type="submission" date="2013-04" db="EMBL/GenBank/DDBJ databases">
        <authorList>
            <person name="Harkins D.M."/>
            <person name="Durkin A.S."/>
            <person name="Brinkac L.M."/>
            <person name="Haft D.H."/>
            <person name="Selengut J.D."/>
            <person name="Sanka R."/>
            <person name="DePew J."/>
            <person name="Purushe J."/>
            <person name="Galloway R.L."/>
            <person name="Vinetz J.M."/>
            <person name="Sutton G.G."/>
            <person name="Nierman W.C."/>
            <person name="Fouts D.E."/>
        </authorList>
    </citation>
    <scope>NUCLEOTIDE SEQUENCE [LARGE SCALE GENOMIC DNA]</scope>
    <source>
        <strain evidence="2">CDC</strain>
    </source>
</reference>
<gene>
    <name evidence="2" type="ORF">LEP1GSC195_0946</name>
</gene>
<proteinExistence type="predicted"/>